<evidence type="ECO:0000256" key="4">
    <source>
        <dbReference type="SAM" id="MobiDB-lite"/>
    </source>
</evidence>
<keyword evidence="3" id="KW-0106">Calcium</keyword>
<dbReference type="NCBIfam" id="NF033682">
    <property type="entry name" value="retention_LapA"/>
    <property type="match status" value="1"/>
</dbReference>
<evidence type="ECO:0000256" key="3">
    <source>
        <dbReference type="ARBA" id="ARBA00022837"/>
    </source>
</evidence>
<feature type="domain" description="DUF5801" evidence="6">
    <location>
        <begin position="1204"/>
        <end position="1300"/>
    </location>
</feature>
<dbReference type="RefSeq" id="WP_171702279.1">
    <property type="nucleotide sequence ID" value="NZ_JABFHI010000003.1"/>
</dbReference>
<protein>
    <submittedName>
        <fullName evidence="7">Retention module-containing protein</fullName>
    </submittedName>
</protein>
<dbReference type="InterPro" id="IPR038081">
    <property type="entry name" value="CalX-like_sf"/>
</dbReference>
<evidence type="ECO:0000259" key="5">
    <source>
        <dbReference type="Pfam" id="PF03160"/>
    </source>
</evidence>
<accession>A0A7Y3TXY1</accession>
<dbReference type="InterPro" id="IPR043824">
    <property type="entry name" value="DUF5801"/>
</dbReference>
<sequence>MQIVTIVNIVGRAFSRDENGNLRELSVGDRLQEGDVLITAPMSEVKVDFNDGLSPAVIGGDEKVAINDEIDADNAASDDEFATQDDELEAILAVLEDEEGDILELLEATAAGSGEVGGGGGISFVRLARITESIEGVEYAFDTGRDNELTAPEFSAFLTPAKIVKLIDVVLEAPSKDAYDEDEIADGIKANVSLGGDVKVGDDLVIVDGKDNILFEGPVSQEMLDDGLSVTVTDIDNDDTSVSVTATVSDPEGNSATDRDDGRIDTSPAEQEAPALSVGDAGTINEGDTATFDVSLSNPVDNATTLTFELDGEIDADDVGTPTASIDGTVVTVTDNGNGTFNLDVPAGTTDGIMISVPTIDDDVFEGPEDFTLTATLTGETAAGNALPDGITDSGNATIVDDGSGTPEDPDEEPDDDTPALSVGDAGTINEGDTATFDVSLSNPVDNATTLTFELDGEIDADDVGTPTASIDGTDVTVTDNGNGTFSLDVPAGTTDGIVINVSTIDDDVFEGPEDFTLTATLTGETAAGNALPDGITDSGNATIVDDGSGTPEDPDEEPDDDTPALSVGDAGTINEGDAGTFEVSLSNPVDNATTLTFELDGEIDADDVGTPTASIDGTDVTVTDNGNGTFSLDVPAGTTDGIMISVPTIDDDVFEGPEDFTLTATLTGEIESGTVLPEGITDTGNATIVDDGSGTPDDPEEDPDNDIPVLSVADAGTINEGDAGTFEVSLSNPVDNATTLTFELDGEIDSDDIGTPTASIGGTDVTITDNGNGTFSLDVPAGTTDGIVISVPTIDDDVFEGPEDFTLTATLTGETAAGNALPDGITDSGNATIVDENPIIEVITTTSDLSLITSDAELVDQDSVRLSDIFSYRETNYGEDGVQATASWSYSLELVENATTGLTSDDSPISLVEEGGSGDIVGTAEEDEVFRLSLTEDDDGNAIIKLTQSGAIDHVTEGTSGADVDQLLLESSVINLQGAVTVEYDNGYTTSKSESIDLGERVGFNDDVPTVTASDVELDIPLTTLDSETLAGTSQASGSAAAAFESAVMAEYGADGAGSTVVDNYTLTLDTTADTSAITSRGAPVVFSLDGGVITGTVDDGSTEVLRIEVDVTSGTLTVTQSAPLDHPEPGMDTLSLPAGLVSLRADVTVTDQDGDTASDRLAADLGSVVEVVDDIPEVTLRRVDLEELTLTTLDSETLAGTSQASGSAAAAFESAVTAEYGADGAGSTVVDNYTLTLDTTADTSAITSRGAPVVFSLDGGVITGTVDDGSTEVLRIEVDVTSGTLTVTQSAPLDHPEPGMDTLSLPACRPGESPCGCHGHRPGW</sequence>
<feature type="domain" description="DUF5801" evidence="6">
    <location>
        <begin position="1034"/>
        <end position="1163"/>
    </location>
</feature>
<feature type="compositionally biased region" description="Acidic residues" evidence="4">
    <location>
        <begin position="553"/>
        <end position="563"/>
    </location>
</feature>
<dbReference type="Proteomes" id="UP000588806">
    <property type="component" value="Unassembled WGS sequence"/>
</dbReference>
<dbReference type="InterPro" id="IPR047777">
    <property type="entry name" value="LapA-like_RM"/>
</dbReference>
<keyword evidence="1" id="KW-0732">Signal</keyword>
<proteinExistence type="predicted"/>
<reference evidence="7 8" key="1">
    <citation type="submission" date="2020-05" db="EMBL/GenBank/DDBJ databases">
        <authorList>
            <person name="Ruan W."/>
            <person name="Jeon C.O."/>
            <person name="Chun B.H."/>
        </authorList>
    </citation>
    <scope>NUCLEOTIDE SEQUENCE [LARGE SCALE GENOMIC DNA]</scope>
    <source>
        <strain evidence="7 8">TBZ9</strain>
    </source>
</reference>
<dbReference type="GO" id="GO:0016020">
    <property type="term" value="C:membrane"/>
    <property type="evidence" value="ECO:0007669"/>
    <property type="project" value="InterPro"/>
</dbReference>
<dbReference type="Pfam" id="PF19116">
    <property type="entry name" value="DUF5801"/>
    <property type="match status" value="3"/>
</dbReference>
<feature type="domain" description="Calx-beta" evidence="5">
    <location>
        <begin position="788"/>
        <end position="837"/>
    </location>
</feature>
<feature type="compositionally biased region" description="Polar residues" evidence="4">
    <location>
        <begin position="244"/>
        <end position="256"/>
    </location>
</feature>
<evidence type="ECO:0000256" key="2">
    <source>
        <dbReference type="ARBA" id="ARBA00022737"/>
    </source>
</evidence>
<feature type="compositionally biased region" description="Acidic residues" evidence="4">
    <location>
        <begin position="408"/>
        <end position="418"/>
    </location>
</feature>
<keyword evidence="8" id="KW-1185">Reference proteome</keyword>
<organism evidence="7 8">
    <name type="scientific">Vreelandella azerica</name>
    <dbReference type="NCBI Taxonomy" id="2732867"/>
    <lineage>
        <taxon>Bacteria</taxon>
        <taxon>Pseudomonadati</taxon>
        <taxon>Pseudomonadota</taxon>
        <taxon>Gammaproteobacteria</taxon>
        <taxon>Oceanospirillales</taxon>
        <taxon>Halomonadaceae</taxon>
        <taxon>Vreelandella</taxon>
    </lineage>
</organism>
<dbReference type="InterPro" id="IPR003644">
    <property type="entry name" value="Calx_beta"/>
</dbReference>
<gene>
    <name evidence="7" type="ORF">HLB35_08580</name>
</gene>
<dbReference type="Gene3D" id="2.60.40.2030">
    <property type="match status" value="4"/>
</dbReference>
<dbReference type="EMBL" id="JABFHI010000003">
    <property type="protein sequence ID" value="NOG31810.1"/>
    <property type="molecule type" value="Genomic_DNA"/>
</dbReference>
<name>A0A7Y3TXY1_9GAMM</name>
<dbReference type="SUPFAM" id="SSF141072">
    <property type="entry name" value="CalX-like"/>
    <property type="match status" value="1"/>
</dbReference>
<keyword evidence="2" id="KW-0677">Repeat</keyword>
<feature type="region of interest" description="Disordered" evidence="4">
    <location>
        <begin position="527"/>
        <end position="569"/>
    </location>
</feature>
<feature type="domain" description="Calx-beta" evidence="5">
    <location>
        <begin position="491"/>
        <end position="547"/>
    </location>
</feature>
<feature type="region of interest" description="Disordered" evidence="4">
    <location>
        <begin position="680"/>
        <end position="705"/>
    </location>
</feature>
<feature type="region of interest" description="Disordered" evidence="4">
    <location>
        <begin position="382"/>
        <end position="428"/>
    </location>
</feature>
<reference evidence="7 8" key="2">
    <citation type="submission" date="2020-06" db="EMBL/GenBank/DDBJ databases">
        <title>Halomonas songnenensis sp. nov., a moderately halophilic bacterium isolated from saline and alkaline soils.</title>
        <authorList>
            <person name="Jiang J."/>
            <person name="Pan Y."/>
        </authorList>
    </citation>
    <scope>NUCLEOTIDE SEQUENCE [LARGE SCALE GENOMIC DNA]</scope>
    <source>
        <strain evidence="7 8">TBZ9</strain>
    </source>
</reference>
<dbReference type="GO" id="GO:0007154">
    <property type="term" value="P:cell communication"/>
    <property type="evidence" value="ECO:0007669"/>
    <property type="project" value="InterPro"/>
</dbReference>
<feature type="region of interest" description="Disordered" evidence="4">
    <location>
        <begin position="244"/>
        <end position="284"/>
    </location>
</feature>
<dbReference type="Pfam" id="PF03160">
    <property type="entry name" value="Calx-beta"/>
    <property type="match status" value="4"/>
</dbReference>
<feature type="domain" description="Calx-beta" evidence="5">
    <location>
        <begin position="636"/>
        <end position="691"/>
    </location>
</feature>
<evidence type="ECO:0000259" key="6">
    <source>
        <dbReference type="Pfam" id="PF19116"/>
    </source>
</evidence>
<evidence type="ECO:0000313" key="8">
    <source>
        <dbReference type="Proteomes" id="UP000588806"/>
    </source>
</evidence>
<evidence type="ECO:0000313" key="7">
    <source>
        <dbReference type="EMBL" id="NOG31810.1"/>
    </source>
</evidence>
<comment type="caution">
    <text evidence="7">The sequence shown here is derived from an EMBL/GenBank/DDBJ whole genome shotgun (WGS) entry which is preliminary data.</text>
</comment>
<feature type="domain" description="Calx-beta" evidence="5">
    <location>
        <begin position="346"/>
        <end position="402"/>
    </location>
</feature>
<evidence type="ECO:0000256" key="1">
    <source>
        <dbReference type="ARBA" id="ARBA00022729"/>
    </source>
</evidence>
<feature type="domain" description="DUF5801" evidence="6">
    <location>
        <begin position="852"/>
        <end position="982"/>
    </location>
</feature>